<name>A0A0A9T0I2_ARUDO</name>
<reference evidence="1" key="1">
    <citation type="submission" date="2014-09" db="EMBL/GenBank/DDBJ databases">
        <authorList>
            <person name="Magalhaes I.L.F."/>
            <person name="Oliveira U."/>
            <person name="Santos F.R."/>
            <person name="Vidigal T.H.D.A."/>
            <person name="Brescovit A.D."/>
            <person name="Santos A.J."/>
        </authorList>
    </citation>
    <scope>NUCLEOTIDE SEQUENCE</scope>
    <source>
        <tissue evidence="1">Shoot tissue taken approximately 20 cm above the soil surface</tissue>
    </source>
</reference>
<dbReference type="AlphaFoldDB" id="A0A0A9T0I2"/>
<reference evidence="1" key="2">
    <citation type="journal article" date="2015" name="Data Brief">
        <title>Shoot transcriptome of the giant reed, Arundo donax.</title>
        <authorList>
            <person name="Barrero R.A."/>
            <person name="Guerrero F.D."/>
            <person name="Moolhuijzen P."/>
            <person name="Goolsby J.A."/>
            <person name="Tidwell J."/>
            <person name="Bellgard S.E."/>
            <person name="Bellgard M.I."/>
        </authorList>
    </citation>
    <scope>NUCLEOTIDE SEQUENCE</scope>
    <source>
        <tissue evidence="1">Shoot tissue taken approximately 20 cm above the soil surface</tissue>
    </source>
</reference>
<protein>
    <submittedName>
        <fullName evidence="1">Uncharacterized protein</fullName>
    </submittedName>
</protein>
<proteinExistence type="predicted"/>
<evidence type="ECO:0000313" key="1">
    <source>
        <dbReference type="EMBL" id="JAD67659.1"/>
    </source>
</evidence>
<dbReference type="EMBL" id="GBRH01230236">
    <property type="protein sequence ID" value="JAD67659.1"/>
    <property type="molecule type" value="Transcribed_RNA"/>
</dbReference>
<accession>A0A0A9T0I2</accession>
<sequence length="41" mass="4769">MICPQVTLFTYLLEYSIGQRQAHKSQKLHAVTMYPMLPKSD</sequence>
<organism evidence="1">
    <name type="scientific">Arundo donax</name>
    <name type="common">Giant reed</name>
    <name type="synonym">Donax arundinaceus</name>
    <dbReference type="NCBI Taxonomy" id="35708"/>
    <lineage>
        <taxon>Eukaryota</taxon>
        <taxon>Viridiplantae</taxon>
        <taxon>Streptophyta</taxon>
        <taxon>Embryophyta</taxon>
        <taxon>Tracheophyta</taxon>
        <taxon>Spermatophyta</taxon>
        <taxon>Magnoliopsida</taxon>
        <taxon>Liliopsida</taxon>
        <taxon>Poales</taxon>
        <taxon>Poaceae</taxon>
        <taxon>PACMAD clade</taxon>
        <taxon>Arundinoideae</taxon>
        <taxon>Arundineae</taxon>
        <taxon>Arundo</taxon>
    </lineage>
</organism>